<dbReference type="GO" id="GO:0042773">
    <property type="term" value="P:ATP synthesis coupled electron transport"/>
    <property type="evidence" value="ECO:0007669"/>
    <property type="project" value="InterPro"/>
</dbReference>
<feature type="transmembrane region" description="Helical" evidence="16">
    <location>
        <begin position="141"/>
        <end position="163"/>
    </location>
</feature>
<evidence type="ECO:0000256" key="12">
    <source>
        <dbReference type="ARBA" id="ARBA00023075"/>
    </source>
</evidence>
<feature type="transmembrane region" description="Helical" evidence="16">
    <location>
        <begin position="58"/>
        <end position="75"/>
    </location>
</feature>
<keyword evidence="14 16" id="KW-0472">Membrane</keyword>
<evidence type="ECO:0000256" key="13">
    <source>
        <dbReference type="ARBA" id="ARBA00023128"/>
    </source>
</evidence>
<evidence type="ECO:0000256" key="8">
    <source>
        <dbReference type="ARBA" id="ARBA00022967"/>
    </source>
</evidence>
<evidence type="ECO:0000256" key="4">
    <source>
        <dbReference type="ARBA" id="ARBA00021006"/>
    </source>
</evidence>
<evidence type="ECO:0000256" key="15">
    <source>
        <dbReference type="ARBA" id="ARBA00049551"/>
    </source>
</evidence>
<comment type="similarity">
    <text evidence="2 16">Belongs to the complex I subunit 4 family.</text>
</comment>
<name>A0A6H1PGH1_9MOLL</name>
<feature type="transmembrane region" description="Helical" evidence="16">
    <location>
        <begin position="20"/>
        <end position="38"/>
    </location>
</feature>
<dbReference type="InterPro" id="IPR001750">
    <property type="entry name" value="ND/Mrp_TM"/>
</dbReference>
<evidence type="ECO:0000256" key="10">
    <source>
        <dbReference type="ARBA" id="ARBA00022989"/>
    </source>
</evidence>
<keyword evidence="8" id="KW-1278">Translocase</keyword>
<dbReference type="GO" id="GO:0048039">
    <property type="term" value="F:ubiquinone binding"/>
    <property type="evidence" value="ECO:0007669"/>
    <property type="project" value="TreeGrafter"/>
</dbReference>
<dbReference type="Pfam" id="PF00361">
    <property type="entry name" value="Proton_antipo_M"/>
    <property type="match status" value="1"/>
</dbReference>
<geneLocation type="mitochondrion" evidence="19"/>
<keyword evidence="13 16" id="KW-0496">Mitochondrion</keyword>
<evidence type="ECO:0000256" key="11">
    <source>
        <dbReference type="ARBA" id="ARBA00023027"/>
    </source>
</evidence>
<feature type="transmembrane region" description="Helical" evidence="16">
    <location>
        <begin position="222"/>
        <end position="242"/>
    </location>
</feature>
<dbReference type="Pfam" id="PF01059">
    <property type="entry name" value="Oxidored_q5_N"/>
    <property type="match status" value="1"/>
</dbReference>
<evidence type="ECO:0000313" key="19">
    <source>
        <dbReference type="EMBL" id="QIZ12683.1"/>
    </source>
</evidence>
<keyword evidence="6 16" id="KW-0679">Respiratory chain</keyword>
<keyword evidence="11 16" id="KW-0520">NAD</keyword>
<dbReference type="GO" id="GO:0031966">
    <property type="term" value="C:mitochondrial membrane"/>
    <property type="evidence" value="ECO:0007669"/>
    <property type="project" value="UniProtKB-SubCell"/>
</dbReference>
<keyword evidence="12 16" id="KW-0830">Ubiquinone</keyword>
<gene>
    <name evidence="19" type="primary">ND4</name>
</gene>
<dbReference type="EC" id="7.1.1.2" evidence="3 16"/>
<dbReference type="GO" id="GO:0008137">
    <property type="term" value="F:NADH dehydrogenase (ubiquinone) activity"/>
    <property type="evidence" value="ECO:0007669"/>
    <property type="project" value="UniProtKB-UniRule"/>
</dbReference>
<evidence type="ECO:0000256" key="5">
    <source>
        <dbReference type="ARBA" id="ARBA00022448"/>
    </source>
</evidence>
<comment type="function">
    <text evidence="16">Core subunit of the mitochondrial membrane respiratory chain NADH dehydrogenase (Complex I) which catalyzes electron transfer from NADH through the respiratory chain, using ubiquinone as an electron acceptor. Essential for the catalytic activity and assembly of complex I.</text>
</comment>
<dbReference type="InterPro" id="IPR003918">
    <property type="entry name" value="NADH_UbQ_OxRdtase"/>
</dbReference>
<evidence type="ECO:0000256" key="3">
    <source>
        <dbReference type="ARBA" id="ARBA00012944"/>
    </source>
</evidence>
<dbReference type="PANTHER" id="PTHR43507">
    <property type="entry name" value="NADH-UBIQUINONE OXIDOREDUCTASE CHAIN 4"/>
    <property type="match status" value="1"/>
</dbReference>
<feature type="transmembrane region" description="Helical" evidence="16">
    <location>
        <begin position="188"/>
        <end position="210"/>
    </location>
</feature>
<evidence type="ECO:0000256" key="16">
    <source>
        <dbReference type="RuleBase" id="RU003297"/>
    </source>
</evidence>
<dbReference type="EMBL" id="MN864063">
    <property type="protein sequence ID" value="QIZ12683.1"/>
    <property type="molecule type" value="Genomic_DNA"/>
</dbReference>
<evidence type="ECO:0000256" key="2">
    <source>
        <dbReference type="ARBA" id="ARBA00009025"/>
    </source>
</evidence>
<reference evidence="19" key="1">
    <citation type="journal article" date="2020" name="BMC Evol. Biol.">
        <title>A mitogenomic phylogeny of chitons (Mollusca: Polyplacophora).</title>
        <authorList>
            <person name="Irisarri I."/>
            <person name="Uribe J.E."/>
            <person name="Eernisse D.J."/>
            <person name="Zardoya R."/>
        </authorList>
    </citation>
    <scope>NUCLEOTIDE SEQUENCE</scope>
</reference>
<feature type="transmembrane region" description="Helical" evidence="16">
    <location>
        <begin position="303"/>
        <end position="328"/>
    </location>
</feature>
<proteinExistence type="inferred from homology"/>
<dbReference type="GO" id="GO:0015990">
    <property type="term" value="P:electron transport coupled proton transport"/>
    <property type="evidence" value="ECO:0007669"/>
    <property type="project" value="TreeGrafter"/>
</dbReference>
<accession>A0A6H1PGH1</accession>
<dbReference type="GeneID" id="54615072"/>
<evidence type="ECO:0000256" key="1">
    <source>
        <dbReference type="ARBA" id="ARBA00004225"/>
    </source>
</evidence>
<feature type="transmembrane region" description="Helical" evidence="16">
    <location>
        <begin position="248"/>
        <end position="271"/>
    </location>
</feature>
<keyword evidence="9 16" id="KW-0249">Electron transport</keyword>
<feature type="transmembrane region" description="Helical" evidence="16">
    <location>
        <begin position="425"/>
        <end position="444"/>
    </location>
</feature>
<feature type="domain" description="NADH:ubiquinone oxidoreductase chain 4 N-terminal" evidence="18">
    <location>
        <begin position="1"/>
        <end position="103"/>
    </location>
</feature>
<dbReference type="InterPro" id="IPR000260">
    <property type="entry name" value="NADH4_N"/>
</dbReference>
<comment type="catalytic activity">
    <reaction evidence="15 16">
        <text>a ubiquinone + NADH + 5 H(+)(in) = a ubiquinol + NAD(+) + 4 H(+)(out)</text>
        <dbReference type="Rhea" id="RHEA:29091"/>
        <dbReference type="Rhea" id="RHEA-COMP:9565"/>
        <dbReference type="Rhea" id="RHEA-COMP:9566"/>
        <dbReference type="ChEBI" id="CHEBI:15378"/>
        <dbReference type="ChEBI" id="CHEBI:16389"/>
        <dbReference type="ChEBI" id="CHEBI:17976"/>
        <dbReference type="ChEBI" id="CHEBI:57540"/>
        <dbReference type="ChEBI" id="CHEBI:57945"/>
        <dbReference type="EC" id="7.1.1.2"/>
    </reaction>
</comment>
<dbReference type="CTD" id="4538"/>
<feature type="transmembrane region" description="Helical" evidence="16">
    <location>
        <begin position="111"/>
        <end position="129"/>
    </location>
</feature>
<evidence type="ECO:0000256" key="9">
    <source>
        <dbReference type="ARBA" id="ARBA00022982"/>
    </source>
</evidence>
<feature type="transmembrane region" description="Helical" evidence="16">
    <location>
        <begin position="87"/>
        <end position="105"/>
    </location>
</feature>
<keyword evidence="7 16" id="KW-0812">Transmembrane</keyword>
<sequence>MMTLIITSTLMLTIIPNFKFKWYISLWTLLFLFFYSSMLFFTNMNIPKIYYSMFIDEWSSPLIMLSSWISALMIISSQKILKTKKKLLFFLTMVLTLNLIIILMFTQKSLIMLYIFFEASLIPTLILILKWGYQPERLQAGMYMIIYTVIGALPFLVNILFIYNTNGHLNLTLQSNNLLFMNNLSSNLWWIFMLLAFLIKTPIYGFHLWLPKAHVEAPVAGSMILAGLLLKLGGYGIIRIILSFAKSSMFTSTMITTVALIGGTVSSFICIRQNDMKSLIAYSSIGHMGMMLAGAFSGSSLGLTMALMMMLAHGISSSGLFCIANMLYEKTSSRSLFISKGMISTIPNFSMCFFLMASINMAAPPSLNLLSEIGLIISILFLSMMFVLPIALMSFMTAIYNLFLYTATQHGKSSSFSSSYPSINMMNYFIIFLHWIPAQISILLSDLI</sequence>
<dbReference type="PANTHER" id="PTHR43507:SF20">
    <property type="entry name" value="NADH-UBIQUINONE OXIDOREDUCTASE CHAIN 4"/>
    <property type="match status" value="1"/>
</dbReference>
<dbReference type="AlphaFoldDB" id="A0A6H1PGH1"/>
<keyword evidence="10 16" id="KW-1133">Transmembrane helix</keyword>
<organism evidence="19">
    <name type="scientific">Acanthochitona avicula</name>
    <dbReference type="NCBI Taxonomy" id="1503212"/>
    <lineage>
        <taxon>Eukaryota</taxon>
        <taxon>Metazoa</taxon>
        <taxon>Spiralia</taxon>
        <taxon>Lophotrochozoa</taxon>
        <taxon>Mollusca</taxon>
        <taxon>Polyplacophora</taxon>
        <taxon>Neoloricata</taxon>
        <taxon>Chitonida</taxon>
        <taxon>Acanthochitonina</taxon>
        <taxon>Acanthochitonidae</taxon>
        <taxon>Acanthochitona</taxon>
    </lineage>
</organism>
<dbReference type="PRINTS" id="PR01437">
    <property type="entry name" value="NUOXDRDTASE4"/>
</dbReference>
<evidence type="ECO:0000256" key="7">
    <source>
        <dbReference type="ARBA" id="ARBA00022692"/>
    </source>
</evidence>
<feature type="domain" description="NADH:quinone oxidoreductase/Mrp antiporter transmembrane" evidence="17">
    <location>
        <begin position="109"/>
        <end position="396"/>
    </location>
</feature>
<evidence type="ECO:0000259" key="17">
    <source>
        <dbReference type="Pfam" id="PF00361"/>
    </source>
</evidence>
<feature type="transmembrane region" description="Helical" evidence="16">
    <location>
        <begin position="278"/>
        <end position="297"/>
    </location>
</feature>
<evidence type="ECO:0000259" key="18">
    <source>
        <dbReference type="Pfam" id="PF01059"/>
    </source>
</evidence>
<feature type="transmembrane region" description="Helical" evidence="16">
    <location>
        <begin position="349"/>
        <end position="367"/>
    </location>
</feature>
<dbReference type="GO" id="GO:0003954">
    <property type="term" value="F:NADH dehydrogenase activity"/>
    <property type="evidence" value="ECO:0007669"/>
    <property type="project" value="TreeGrafter"/>
</dbReference>
<evidence type="ECO:0000256" key="14">
    <source>
        <dbReference type="ARBA" id="ARBA00023136"/>
    </source>
</evidence>
<keyword evidence="5 16" id="KW-0813">Transport</keyword>
<feature type="transmembrane region" description="Helical" evidence="16">
    <location>
        <begin position="373"/>
        <end position="404"/>
    </location>
</feature>
<protein>
    <recommendedName>
        <fullName evidence="4 16">NADH-ubiquinone oxidoreductase chain 4</fullName>
        <ecNumber evidence="3 16">7.1.1.2</ecNumber>
    </recommendedName>
</protein>
<evidence type="ECO:0000256" key="6">
    <source>
        <dbReference type="ARBA" id="ARBA00022660"/>
    </source>
</evidence>
<comment type="subcellular location">
    <subcellularLocation>
        <location evidence="1 16">Mitochondrion membrane</location>
        <topology evidence="1 16">Multi-pass membrane protein</topology>
    </subcellularLocation>
</comment>
<dbReference type="RefSeq" id="YP_009773434.1">
    <property type="nucleotide sequence ID" value="NC_047426.1"/>
</dbReference>